<reference evidence="6 7" key="1">
    <citation type="submission" date="2015-03" db="EMBL/GenBank/DDBJ databases">
        <title>Draft Genome Sequence of Burkholderia andropogonis type strain ICMP2807, isolated from Sorghum bicolor.</title>
        <authorList>
            <person name="Lopes-Santos L."/>
            <person name="Castro D.B."/>
            <person name="Ottoboni L.M."/>
            <person name="Park D."/>
            <person name="Weirc B.S."/>
            <person name="Destefano S.A."/>
        </authorList>
    </citation>
    <scope>NUCLEOTIDE SEQUENCE [LARGE SCALE GENOMIC DNA]</scope>
    <source>
        <strain evidence="6 7">ICMP2807</strain>
    </source>
</reference>
<dbReference type="GO" id="GO:0046872">
    <property type="term" value="F:metal ion binding"/>
    <property type="evidence" value="ECO:0007669"/>
    <property type="project" value="InterPro"/>
</dbReference>
<dbReference type="NCBIfam" id="NF005543">
    <property type="entry name" value="PRK07206.1"/>
    <property type="match status" value="1"/>
</dbReference>
<dbReference type="PANTHER" id="PTHR43585:SF2">
    <property type="entry name" value="ATP-GRASP ENZYME FSQD"/>
    <property type="match status" value="1"/>
</dbReference>
<dbReference type="RefSeq" id="WP_024901692.1">
    <property type="nucleotide sequence ID" value="NZ_CADFGU010000006.1"/>
</dbReference>
<gene>
    <name evidence="6" type="ORF">WM40_16550</name>
</gene>
<organism evidence="6 7">
    <name type="scientific">Robbsia andropogonis</name>
    <dbReference type="NCBI Taxonomy" id="28092"/>
    <lineage>
        <taxon>Bacteria</taxon>
        <taxon>Pseudomonadati</taxon>
        <taxon>Pseudomonadota</taxon>
        <taxon>Betaproteobacteria</taxon>
        <taxon>Burkholderiales</taxon>
        <taxon>Burkholderiaceae</taxon>
        <taxon>Robbsia</taxon>
    </lineage>
</organism>
<dbReference type="GO" id="GO:0005524">
    <property type="term" value="F:ATP binding"/>
    <property type="evidence" value="ECO:0007669"/>
    <property type="project" value="UniProtKB-UniRule"/>
</dbReference>
<proteinExistence type="predicted"/>
<accession>A0A0F5JY03</accession>
<dbReference type="GO" id="GO:0016874">
    <property type="term" value="F:ligase activity"/>
    <property type="evidence" value="ECO:0007669"/>
    <property type="project" value="UniProtKB-KW"/>
</dbReference>
<evidence type="ECO:0000256" key="1">
    <source>
        <dbReference type="ARBA" id="ARBA00022598"/>
    </source>
</evidence>
<dbReference type="InterPro" id="IPR052032">
    <property type="entry name" value="ATP-dep_AA_Ligase"/>
</dbReference>
<keyword evidence="1 6" id="KW-0436">Ligase</keyword>
<dbReference type="OrthoDB" id="9803907at2"/>
<dbReference type="STRING" id="28092.WM40_16550"/>
<dbReference type="PATRIC" id="fig|28092.6.peg.3892"/>
<protein>
    <submittedName>
        <fullName evidence="6">Carboxylate--amine ligase</fullName>
    </submittedName>
</protein>
<sequence>MAKQLIDTVAIVDGASTSAYLAPAFRSYGVKCVHILSSESLPSRLQAQINPSDYVRSIVHRGNVQQTADAIRDLGISVVLPGGGSGIELASWLADALDVPLKNPGELAVARRHKYEQIEALKRANIHTPSQYQAKTPAEIVDWVLSSASLPVVVKPTRGAGVKGVKICRSLEQVAEAAQNVLDSISYYDEVQDEILVQSYSEGQEYIVDAVSYDGKHKIVSVWEVERDRRHSPRLEKMLVVDHTQRQYESIIAYAKQVLDAVGLHYGPSHMELIVTADGPTIVELNSRLHGSLDPRLTTAVTGENQISATVEAFVNPSRFLQTLEDAPRFDGFCGHILLVSPKAGTLSGDFPWHALEALPSFVSVKRWVKPGDALHVTTDLQTALGMVGVFDAEFDQLTQDWQAIRKIEADFFASQEPSFA</sequence>
<evidence type="ECO:0000256" key="2">
    <source>
        <dbReference type="ARBA" id="ARBA00022741"/>
    </source>
</evidence>
<dbReference type="PROSITE" id="PS50975">
    <property type="entry name" value="ATP_GRASP"/>
    <property type="match status" value="1"/>
</dbReference>
<dbReference type="EMBL" id="LAQU01000018">
    <property type="protein sequence ID" value="KKB62560.1"/>
    <property type="molecule type" value="Genomic_DNA"/>
</dbReference>
<keyword evidence="3 4" id="KW-0067">ATP-binding</keyword>
<dbReference type="SUPFAM" id="SSF56059">
    <property type="entry name" value="Glutathione synthetase ATP-binding domain-like"/>
    <property type="match status" value="1"/>
</dbReference>
<evidence type="ECO:0000259" key="5">
    <source>
        <dbReference type="PROSITE" id="PS50975"/>
    </source>
</evidence>
<evidence type="ECO:0000313" key="6">
    <source>
        <dbReference type="EMBL" id="KKB62560.1"/>
    </source>
</evidence>
<dbReference type="AlphaFoldDB" id="A0A0F5JY03"/>
<name>A0A0F5JY03_9BURK</name>
<evidence type="ECO:0000313" key="7">
    <source>
        <dbReference type="Proteomes" id="UP000033618"/>
    </source>
</evidence>
<dbReference type="Proteomes" id="UP000033618">
    <property type="component" value="Unassembled WGS sequence"/>
</dbReference>
<comment type="caution">
    <text evidence="6">The sequence shown here is derived from an EMBL/GenBank/DDBJ whole genome shotgun (WGS) entry which is preliminary data.</text>
</comment>
<feature type="domain" description="ATP-grasp" evidence="5">
    <location>
        <begin position="118"/>
        <end position="315"/>
    </location>
</feature>
<keyword evidence="7" id="KW-1185">Reference proteome</keyword>
<dbReference type="Pfam" id="PF13535">
    <property type="entry name" value="ATP-grasp_4"/>
    <property type="match status" value="1"/>
</dbReference>
<evidence type="ECO:0000256" key="4">
    <source>
        <dbReference type="PROSITE-ProRule" id="PRU00409"/>
    </source>
</evidence>
<dbReference type="Gene3D" id="3.30.470.20">
    <property type="entry name" value="ATP-grasp fold, B domain"/>
    <property type="match status" value="1"/>
</dbReference>
<dbReference type="InterPro" id="IPR011761">
    <property type="entry name" value="ATP-grasp"/>
</dbReference>
<keyword evidence="2 4" id="KW-0547">Nucleotide-binding</keyword>
<evidence type="ECO:0000256" key="3">
    <source>
        <dbReference type="ARBA" id="ARBA00022840"/>
    </source>
</evidence>
<dbReference type="PANTHER" id="PTHR43585">
    <property type="entry name" value="FUMIPYRROLE BIOSYNTHESIS PROTEIN C"/>
    <property type="match status" value="1"/>
</dbReference>